<protein>
    <submittedName>
        <fullName evidence="2">Uncharacterized protein</fullName>
    </submittedName>
</protein>
<gene>
    <name evidence="2" type="ORF">H5410_022921</name>
</gene>
<dbReference type="Proteomes" id="UP000824120">
    <property type="component" value="Chromosome 4"/>
</dbReference>
<keyword evidence="3" id="KW-1185">Reference proteome</keyword>
<comment type="caution">
    <text evidence="2">The sequence shown here is derived from an EMBL/GenBank/DDBJ whole genome shotgun (WGS) entry which is preliminary data.</text>
</comment>
<dbReference type="EMBL" id="JACXVP010000004">
    <property type="protein sequence ID" value="KAG5611640.1"/>
    <property type="molecule type" value="Genomic_DNA"/>
</dbReference>
<sequence>MYNKGSSDDWITSLVSFLNELNLKELSQALIGFRLIEEIIEFIMGYEQEIEVSLDTDESKTIELKSKMLLVQMQVSGLSFQCLFFPIFYIFRFTVQPKFRKETCNNTKLKPQNKL</sequence>
<reference evidence="2 3" key="1">
    <citation type="submission" date="2020-09" db="EMBL/GenBank/DDBJ databases">
        <title>De no assembly of potato wild relative species, Solanum commersonii.</title>
        <authorList>
            <person name="Cho K."/>
        </authorList>
    </citation>
    <scope>NUCLEOTIDE SEQUENCE [LARGE SCALE GENOMIC DNA]</scope>
    <source>
        <strain evidence="2">LZ3.2</strain>
        <tissue evidence="2">Leaf</tissue>
    </source>
</reference>
<accession>A0A9J5ZIE8</accession>
<feature type="transmembrane region" description="Helical" evidence="1">
    <location>
        <begin position="69"/>
        <end position="91"/>
    </location>
</feature>
<keyword evidence="1" id="KW-0472">Membrane</keyword>
<proteinExistence type="predicted"/>
<name>A0A9J5ZIE8_SOLCO</name>
<evidence type="ECO:0000313" key="2">
    <source>
        <dbReference type="EMBL" id="KAG5611640.1"/>
    </source>
</evidence>
<evidence type="ECO:0000313" key="3">
    <source>
        <dbReference type="Proteomes" id="UP000824120"/>
    </source>
</evidence>
<organism evidence="2 3">
    <name type="scientific">Solanum commersonii</name>
    <name type="common">Commerson's wild potato</name>
    <name type="synonym">Commerson's nightshade</name>
    <dbReference type="NCBI Taxonomy" id="4109"/>
    <lineage>
        <taxon>Eukaryota</taxon>
        <taxon>Viridiplantae</taxon>
        <taxon>Streptophyta</taxon>
        <taxon>Embryophyta</taxon>
        <taxon>Tracheophyta</taxon>
        <taxon>Spermatophyta</taxon>
        <taxon>Magnoliopsida</taxon>
        <taxon>eudicotyledons</taxon>
        <taxon>Gunneridae</taxon>
        <taxon>Pentapetalae</taxon>
        <taxon>asterids</taxon>
        <taxon>lamiids</taxon>
        <taxon>Solanales</taxon>
        <taxon>Solanaceae</taxon>
        <taxon>Solanoideae</taxon>
        <taxon>Solaneae</taxon>
        <taxon>Solanum</taxon>
    </lineage>
</organism>
<evidence type="ECO:0000256" key="1">
    <source>
        <dbReference type="SAM" id="Phobius"/>
    </source>
</evidence>
<keyword evidence="1" id="KW-0812">Transmembrane</keyword>
<dbReference type="AlphaFoldDB" id="A0A9J5ZIE8"/>
<keyword evidence="1" id="KW-1133">Transmembrane helix</keyword>